<evidence type="ECO:0000256" key="4">
    <source>
        <dbReference type="SAM" id="MobiDB-lite"/>
    </source>
</evidence>
<feature type="compositionally biased region" description="Basic and acidic residues" evidence="4">
    <location>
        <begin position="160"/>
        <end position="196"/>
    </location>
</feature>
<dbReference type="SUPFAM" id="SSF48452">
    <property type="entry name" value="TPR-like"/>
    <property type="match status" value="1"/>
</dbReference>
<feature type="region of interest" description="Disordered" evidence="4">
    <location>
        <begin position="148"/>
        <end position="271"/>
    </location>
</feature>
<comment type="similarity">
    <text evidence="2">Belongs to the NRDE2 family.</text>
</comment>
<accession>A0A1W5DDU5</accession>
<dbReference type="Pfam" id="PF08424">
    <property type="entry name" value="NRDE-2"/>
    <property type="match status" value="1"/>
</dbReference>
<dbReference type="GO" id="GO:0071013">
    <property type="term" value="C:catalytic step 2 spliceosome"/>
    <property type="evidence" value="ECO:0007669"/>
    <property type="project" value="TreeGrafter"/>
</dbReference>
<dbReference type="PANTHER" id="PTHR13471">
    <property type="entry name" value="TETRATRICOPEPTIDE-LIKE HELICAL"/>
    <property type="match status" value="1"/>
</dbReference>
<name>A0A1W5DDU5_9LECA</name>
<feature type="compositionally biased region" description="Polar residues" evidence="4">
    <location>
        <begin position="148"/>
        <end position="158"/>
    </location>
</feature>
<protein>
    <submittedName>
        <fullName evidence="5">SiRNA-mediated silencing protein NRDE-2</fullName>
    </submittedName>
</protein>
<sequence length="1149" mass="130650">MMDEEIVETKIKAVPKFASFRPKNATRSSGSNRLEEVRPDEAVNPADKEKGAVGSRHELREDEHRSGHRRHHRLERNQQARLEISRNSLSEPIVAAWEHKEPSFVLDVKGDPANLTYGSINRYVIPSHHRFGAGSVLGLAPNNKIDRYTSNGHTLHTSTSRHDESERRDKASFAKLERKGVRTLRVKPDSQPHRPFDSNADFLPLHRTTERKRKRRNPGQSSDSSDWSSDAVHHYRSLEGKAKRPDRPDDRDLIYASDAPETGSENDRSIALDEAVRNKRIALSRRVDADPTDADAWLDLINHQDALLGLGQMSMRSKITNAEKLSIADVKLSIYVRALQQIEDPRQRERMVLGMMEEGAKVWETKKLSSKWRDVLEADPSYFGLWQKYLDFRQTEFVTFRYEGARTVYSECLNLLKKARSNPTAKASSGSTFYELQLYVLLRMTLFMREAGYSEHALGIWQALLEYTFCRPSQYKIPDGSNHLPDAVRAFALSSFCDFWESEVPRIGDDGAIGWSEYVVKGGDAPQPKQDSTGQAIDENEVFGTWFICEHKRALSSRWPARTIDVVEEDDPYRVILVSDVYSFLDLIDAPSPVEFDITLAAFLAFCYLPPLQCPGRSLTSTNRWWRDAFIRNDNLHNSDSSFSYWNAGNVDHQAESIILQGNSTKIGASEHTFRCPLAYFTPSMETLFTSGPWFSAFGTLGSSDGIESGPLDPEWVRRALRMLVNTEICGDSLAEYYLALELRWYPKDARKTAKSLLKQRSSSLRLYNAYALIEYRLHNTSNAQKVIITAINMSSCLDSITQRDTIVLWRTWIWELIESGRTQEALQRLLTLSDGNIGEEMAEIGRTSRGADGTAGSAALLRARRALSDGRDQMLSSGSSYHAVIYAECLVLLTYLSENLSVTGALFSFQSNLAILSSSNFNSHPFLEVFHQARARLLYQHATHAHSFRPAVLREALAESVNLFPNNTIFLSLYAWNESRFRIDDRVRLIIADVLHDKHEESIITWFFSLWNEMRRGINLGSNVHAIRGTFERAVASQSGKCSAGLWKQYVIWEHGQGEMKRAKAVFWRAVRACPWAKEIYMLAFERLRGAMGFEELKGVYELMGDKELRVHVSLDDVFEAWDERRAARLVEDERRGDSQGASSEGDD</sequence>
<dbReference type="InterPro" id="IPR013633">
    <property type="entry name" value="NRDE-2"/>
</dbReference>
<dbReference type="Gene3D" id="1.25.40.10">
    <property type="entry name" value="Tetratricopeptide repeat domain"/>
    <property type="match status" value="1"/>
</dbReference>
<evidence type="ECO:0000313" key="5">
    <source>
        <dbReference type="EMBL" id="SLM41363.1"/>
    </source>
</evidence>
<feature type="region of interest" description="Disordered" evidence="4">
    <location>
        <begin position="17"/>
        <end position="83"/>
    </location>
</feature>
<feature type="compositionally biased region" description="Basic and acidic residues" evidence="4">
    <location>
        <begin position="33"/>
        <end position="65"/>
    </location>
</feature>
<evidence type="ECO:0000313" key="6">
    <source>
        <dbReference type="Proteomes" id="UP000192927"/>
    </source>
</evidence>
<dbReference type="Proteomes" id="UP000192927">
    <property type="component" value="Unassembled WGS sequence"/>
</dbReference>
<proteinExistence type="inferred from homology"/>
<keyword evidence="6" id="KW-1185">Reference proteome</keyword>
<evidence type="ECO:0000256" key="1">
    <source>
        <dbReference type="ARBA" id="ARBA00004123"/>
    </source>
</evidence>
<evidence type="ECO:0000256" key="3">
    <source>
        <dbReference type="ARBA" id="ARBA00023242"/>
    </source>
</evidence>
<dbReference type="InterPro" id="IPR011990">
    <property type="entry name" value="TPR-like_helical_dom_sf"/>
</dbReference>
<keyword evidence="3" id="KW-0539">Nucleus</keyword>
<dbReference type="GO" id="GO:1902369">
    <property type="term" value="P:negative regulation of RNA catabolic process"/>
    <property type="evidence" value="ECO:0007669"/>
    <property type="project" value="TreeGrafter"/>
</dbReference>
<organism evidence="5 6">
    <name type="scientific">Lasallia pustulata</name>
    <dbReference type="NCBI Taxonomy" id="136370"/>
    <lineage>
        <taxon>Eukaryota</taxon>
        <taxon>Fungi</taxon>
        <taxon>Dikarya</taxon>
        <taxon>Ascomycota</taxon>
        <taxon>Pezizomycotina</taxon>
        <taxon>Lecanoromycetes</taxon>
        <taxon>OSLEUM clade</taxon>
        <taxon>Umbilicariomycetidae</taxon>
        <taxon>Umbilicariales</taxon>
        <taxon>Umbilicariaceae</taxon>
        <taxon>Lasallia</taxon>
    </lineage>
</organism>
<feature type="compositionally biased region" description="Basic and acidic residues" evidence="4">
    <location>
        <begin position="231"/>
        <end position="253"/>
    </location>
</feature>
<dbReference type="AlphaFoldDB" id="A0A1W5DDU5"/>
<dbReference type="GO" id="GO:0031048">
    <property type="term" value="P:regulatory ncRNA-mediated heterochromatin formation"/>
    <property type="evidence" value="ECO:0007669"/>
    <property type="project" value="TreeGrafter"/>
</dbReference>
<feature type="compositionally biased region" description="Low complexity" evidence="4">
    <location>
        <begin position="221"/>
        <end position="230"/>
    </location>
</feature>
<evidence type="ECO:0000256" key="2">
    <source>
        <dbReference type="ARBA" id="ARBA00009265"/>
    </source>
</evidence>
<comment type="subcellular location">
    <subcellularLocation>
        <location evidence="1">Nucleus</location>
    </subcellularLocation>
</comment>
<reference evidence="6" key="1">
    <citation type="submission" date="2017-03" db="EMBL/GenBank/DDBJ databases">
        <authorList>
            <person name="Sharma R."/>
            <person name="Thines M."/>
        </authorList>
    </citation>
    <scope>NUCLEOTIDE SEQUENCE [LARGE SCALE GENOMIC DNA]</scope>
</reference>
<dbReference type="PANTHER" id="PTHR13471:SF0">
    <property type="entry name" value="NUCLEAR EXOSOME REGULATOR NRDE2"/>
    <property type="match status" value="1"/>
</dbReference>
<dbReference type="EMBL" id="FWEW01003840">
    <property type="protein sequence ID" value="SLM41363.1"/>
    <property type="molecule type" value="Genomic_DNA"/>
</dbReference>